<keyword evidence="4" id="KW-1185">Reference proteome</keyword>
<protein>
    <submittedName>
        <fullName evidence="3">Uncharacterized protein</fullName>
    </submittedName>
</protein>
<feature type="signal peptide" evidence="2">
    <location>
        <begin position="1"/>
        <end position="22"/>
    </location>
</feature>
<accession>A0ABP0ZBL7</accession>
<feature type="compositionally biased region" description="Basic residues" evidence="1">
    <location>
        <begin position="78"/>
        <end position="89"/>
    </location>
</feature>
<keyword evidence="2" id="KW-0732">Signal</keyword>
<feature type="chain" id="PRO_5046295502" evidence="2">
    <location>
        <begin position="23"/>
        <end position="89"/>
    </location>
</feature>
<evidence type="ECO:0000313" key="4">
    <source>
        <dbReference type="Proteomes" id="UP001642487"/>
    </source>
</evidence>
<evidence type="ECO:0000256" key="1">
    <source>
        <dbReference type="SAM" id="MobiDB-lite"/>
    </source>
</evidence>
<name>A0ABP0ZBL7_9ROSI</name>
<dbReference type="EMBL" id="OZ021743">
    <property type="protein sequence ID" value="CAK9329185.1"/>
    <property type="molecule type" value="Genomic_DNA"/>
</dbReference>
<proteinExistence type="predicted"/>
<gene>
    <name evidence="3" type="ORF">CITCOLO1_LOCUS21622</name>
</gene>
<dbReference type="Proteomes" id="UP001642487">
    <property type="component" value="Chromosome 9"/>
</dbReference>
<reference evidence="3 4" key="1">
    <citation type="submission" date="2024-03" db="EMBL/GenBank/DDBJ databases">
        <authorList>
            <person name="Gkanogiannis A."/>
            <person name="Becerra Lopez-Lavalle L."/>
        </authorList>
    </citation>
    <scope>NUCLEOTIDE SEQUENCE [LARGE SCALE GENOMIC DNA]</scope>
</reference>
<evidence type="ECO:0000256" key="2">
    <source>
        <dbReference type="SAM" id="SignalP"/>
    </source>
</evidence>
<evidence type="ECO:0000313" key="3">
    <source>
        <dbReference type="EMBL" id="CAK9329185.1"/>
    </source>
</evidence>
<organism evidence="3 4">
    <name type="scientific">Citrullus colocynthis</name>
    <name type="common">colocynth</name>
    <dbReference type="NCBI Taxonomy" id="252529"/>
    <lineage>
        <taxon>Eukaryota</taxon>
        <taxon>Viridiplantae</taxon>
        <taxon>Streptophyta</taxon>
        <taxon>Embryophyta</taxon>
        <taxon>Tracheophyta</taxon>
        <taxon>Spermatophyta</taxon>
        <taxon>Magnoliopsida</taxon>
        <taxon>eudicotyledons</taxon>
        <taxon>Gunneridae</taxon>
        <taxon>Pentapetalae</taxon>
        <taxon>rosids</taxon>
        <taxon>fabids</taxon>
        <taxon>Cucurbitales</taxon>
        <taxon>Cucurbitaceae</taxon>
        <taxon>Benincaseae</taxon>
        <taxon>Citrullus</taxon>
    </lineage>
</organism>
<feature type="region of interest" description="Disordered" evidence="1">
    <location>
        <begin position="58"/>
        <end position="89"/>
    </location>
</feature>
<sequence>MSKKYLVILVLGVILLSTQVIARPYYQPETHHKLTPSATVSSAVGESLQKIPPWLRKIFPKKPPKLPKINLPPPPPPRRVRRPKPPSSN</sequence>